<dbReference type="GO" id="GO:0016787">
    <property type="term" value="F:hydrolase activity"/>
    <property type="evidence" value="ECO:0007669"/>
    <property type="project" value="InterPro"/>
</dbReference>
<proteinExistence type="predicted"/>
<protein>
    <submittedName>
        <fullName evidence="2">Carboxymethylenebutenolidase</fullName>
    </submittedName>
</protein>
<dbReference type="Proteomes" id="UP000199603">
    <property type="component" value="Unassembled WGS sequence"/>
</dbReference>
<keyword evidence="3" id="KW-1185">Reference proteome</keyword>
<dbReference type="InterPro" id="IPR002925">
    <property type="entry name" value="Dienelactn_hydro"/>
</dbReference>
<dbReference type="RefSeq" id="WP_091239695.1">
    <property type="nucleotide sequence ID" value="NZ_FNAG01000002.1"/>
</dbReference>
<dbReference type="InterPro" id="IPR051049">
    <property type="entry name" value="Dienelactone_hydrolase-like"/>
</dbReference>
<gene>
    <name evidence="2" type="ORF">SAMN04488509_10295</name>
</gene>
<dbReference type="EMBL" id="FNAG01000002">
    <property type="protein sequence ID" value="SDD34658.1"/>
    <property type="molecule type" value="Genomic_DNA"/>
</dbReference>
<dbReference type="AlphaFoldDB" id="A0A1G6U006"/>
<dbReference type="OrthoDB" id="9787933at2"/>
<dbReference type="PANTHER" id="PTHR46623">
    <property type="entry name" value="CARBOXYMETHYLENEBUTENOLIDASE-RELATED"/>
    <property type="match status" value="1"/>
</dbReference>
<dbReference type="Pfam" id="PF01738">
    <property type="entry name" value="DLH"/>
    <property type="match status" value="1"/>
</dbReference>
<dbReference type="InterPro" id="IPR029058">
    <property type="entry name" value="AB_hydrolase_fold"/>
</dbReference>
<dbReference type="Gene3D" id="3.40.50.1820">
    <property type="entry name" value="alpha/beta hydrolase"/>
    <property type="match status" value="1"/>
</dbReference>
<dbReference type="PANTHER" id="PTHR46623:SF6">
    <property type="entry name" value="ALPHA_BETA-HYDROLASES SUPERFAMILY PROTEIN"/>
    <property type="match status" value="1"/>
</dbReference>
<sequence length="220" mass="23539">MTRRIDLETHYGRIGAQLAEPAGAPRAGLVLIQEIFGVNRHIRAVAEQWAGLGYAVIAPQLIDFVEPEVELDYTAEGVARGRAHMAEVGFDRCVAACAAAAEVLRAGGLKVGALGFCIGGSIAFLCCTRLGLPAVSYYGGRTLPFLHERPQAPLLLLFGAHDPLIPPEAVEAHRKALPEARIELFDAGHGFNCEQRVDFHAPSAARALQVAQDFLASHLA</sequence>
<feature type="domain" description="Dienelactone hydrolase" evidence="1">
    <location>
        <begin position="15"/>
        <end position="218"/>
    </location>
</feature>
<organism evidence="2 3">
    <name type="scientific">Aquimonas voraii</name>
    <dbReference type="NCBI Taxonomy" id="265719"/>
    <lineage>
        <taxon>Bacteria</taxon>
        <taxon>Pseudomonadati</taxon>
        <taxon>Pseudomonadota</taxon>
        <taxon>Gammaproteobacteria</taxon>
        <taxon>Lysobacterales</taxon>
        <taxon>Lysobacteraceae</taxon>
        <taxon>Aquimonas</taxon>
    </lineage>
</organism>
<evidence type="ECO:0000313" key="2">
    <source>
        <dbReference type="EMBL" id="SDD34658.1"/>
    </source>
</evidence>
<dbReference type="STRING" id="265719.SAMN04488509_10295"/>
<reference evidence="2 3" key="1">
    <citation type="submission" date="2016-10" db="EMBL/GenBank/DDBJ databases">
        <authorList>
            <person name="de Groot N.N."/>
        </authorList>
    </citation>
    <scope>NUCLEOTIDE SEQUENCE [LARGE SCALE GENOMIC DNA]</scope>
    <source>
        <strain evidence="2 3">DSM 16957</strain>
    </source>
</reference>
<name>A0A1G6U006_9GAMM</name>
<evidence type="ECO:0000259" key="1">
    <source>
        <dbReference type="Pfam" id="PF01738"/>
    </source>
</evidence>
<accession>A0A1G6U006</accession>
<dbReference type="SUPFAM" id="SSF53474">
    <property type="entry name" value="alpha/beta-Hydrolases"/>
    <property type="match status" value="1"/>
</dbReference>
<evidence type="ECO:0000313" key="3">
    <source>
        <dbReference type="Proteomes" id="UP000199603"/>
    </source>
</evidence>